<dbReference type="AlphaFoldDB" id="A0AAV0Z799"/>
<organism evidence="2 3">
    <name type="scientific">Vicia faba</name>
    <name type="common">Broad bean</name>
    <name type="synonym">Faba vulgaris</name>
    <dbReference type="NCBI Taxonomy" id="3906"/>
    <lineage>
        <taxon>Eukaryota</taxon>
        <taxon>Viridiplantae</taxon>
        <taxon>Streptophyta</taxon>
        <taxon>Embryophyta</taxon>
        <taxon>Tracheophyta</taxon>
        <taxon>Spermatophyta</taxon>
        <taxon>Magnoliopsida</taxon>
        <taxon>eudicotyledons</taxon>
        <taxon>Gunneridae</taxon>
        <taxon>Pentapetalae</taxon>
        <taxon>rosids</taxon>
        <taxon>fabids</taxon>
        <taxon>Fabales</taxon>
        <taxon>Fabaceae</taxon>
        <taxon>Papilionoideae</taxon>
        <taxon>50 kb inversion clade</taxon>
        <taxon>NPAAA clade</taxon>
        <taxon>Hologalegina</taxon>
        <taxon>IRL clade</taxon>
        <taxon>Fabeae</taxon>
        <taxon>Vicia</taxon>
    </lineage>
</organism>
<dbReference type="Proteomes" id="UP001157006">
    <property type="component" value="Chromosome 1S"/>
</dbReference>
<keyword evidence="3" id="KW-1185">Reference proteome</keyword>
<reference evidence="2 3" key="1">
    <citation type="submission" date="2023-01" db="EMBL/GenBank/DDBJ databases">
        <authorList>
            <person name="Kreplak J."/>
        </authorList>
    </citation>
    <scope>NUCLEOTIDE SEQUENCE [LARGE SCALE GENOMIC DNA]</scope>
</reference>
<keyword evidence="1" id="KW-0732">Signal</keyword>
<dbReference type="EMBL" id="OX451735">
    <property type="protein sequence ID" value="CAI8592978.1"/>
    <property type="molecule type" value="Genomic_DNA"/>
</dbReference>
<sequence>MGNCFSTLEQNNRLSATVLVMSLLTLGVEAKIAVSVENQVVLVVEMVPASEVEKLSHFLWQNLMMVASERFDGRTKKVSYGGGYDGKDSFLVEWNENDRLVKPTYSRLTNKAVGTVKFDTAKKSVSRCWCRQPG</sequence>
<accession>A0AAV0Z799</accession>
<feature type="chain" id="PRO_5043460449" evidence="1">
    <location>
        <begin position="31"/>
        <end position="134"/>
    </location>
</feature>
<evidence type="ECO:0000256" key="1">
    <source>
        <dbReference type="SAM" id="SignalP"/>
    </source>
</evidence>
<proteinExistence type="predicted"/>
<gene>
    <name evidence="2" type="ORF">VFH_I068320</name>
</gene>
<evidence type="ECO:0000313" key="2">
    <source>
        <dbReference type="EMBL" id="CAI8592978.1"/>
    </source>
</evidence>
<feature type="signal peptide" evidence="1">
    <location>
        <begin position="1"/>
        <end position="30"/>
    </location>
</feature>
<evidence type="ECO:0000313" key="3">
    <source>
        <dbReference type="Proteomes" id="UP001157006"/>
    </source>
</evidence>
<name>A0AAV0Z799_VICFA</name>
<protein>
    <submittedName>
        <fullName evidence="2">Uncharacterized protein</fullName>
    </submittedName>
</protein>